<reference evidence="3" key="1">
    <citation type="submission" date="2017-04" db="EMBL/GenBank/DDBJ databases">
        <authorList>
            <person name="Varghese N."/>
            <person name="Submissions S."/>
        </authorList>
    </citation>
    <scope>NUCLEOTIDE SEQUENCE [LARGE SCALE GENOMIC DNA]</scope>
    <source>
        <strain evidence="3">RKEM611</strain>
    </source>
</reference>
<feature type="region of interest" description="Disordered" evidence="1">
    <location>
        <begin position="33"/>
        <end position="56"/>
    </location>
</feature>
<sequence>MGNQGIYMLMILLGLASCADSGQFSKSSIKHAEAPQVADATPETPDVVESSPEAPEELAAEPAEEYTALDECLNTWENHPFSLEEIKNPTLANIDQNKGNGDLIYSDPTATELPALYLVTIGLNVANKGMMELRNPNGWYCLYFTGRIANNFQILMGQESMLATVSQETQTANNFKVIRQ</sequence>
<accession>A0A1Y6B9M6</accession>
<dbReference type="AlphaFoldDB" id="A0A1Y6B9M6"/>
<keyword evidence="3" id="KW-1185">Reference proteome</keyword>
<name>A0A1Y6B9M6_9BACT</name>
<evidence type="ECO:0000313" key="3">
    <source>
        <dbReference type="Proteomes" id="UP000192907"/>
    </source>
</evidence>
<proteinExistence type="predicted"/>
<dbReference type="STRING" id="1513793.SAMN06296036_10389"/>
<gene>
    <name evidence="2" type="ORF">SAMN06296036_10389</name>
</gene>
<dbReference type="EMBL" id="FWZT01000003">
    <property type="protein sequence ID" value="SMF00307.1"/>
    <property type="molecule type" value="Genomic_DNA"/>
</dbReference>
<organism evidence="2 3">
    <name type="scientific">Pseudobacteriovorax antillogorgiicola</name>
    <dbReference type="NCBI Taxonomy" id="1513793"/>
    <lineage>
        <taxon>Bacteria</taxon>
        <taxon>Pseudomonadati</taxon>
        <taxon>Bdellovibrionota</taxon>
        <taxon>Oligoflexia</taxon>
        <taxon>Oligoflexales</taxon>
        <taxon>Pseudobacteriovoracaceae</taxon>
        <taxon>Pseudobacteriovorax</taxon>
    </lineage>
</organism>
<protein>
    <submittedName>
        <fullName evidence="2">Uncharacterized protein</fullName>
    </submittedName>
</protein>
<evidence type="ECO:0000256" key="1">
    <source>
        <dbReference type="SAM" id="MobiDB-lite"/>
    </source>
</evidence>
<dbReference type="Proteomes" id="UP000192907">
    <property type="component" value="Unassembled WGS sequence"/>
</dbReference>
<evidence type="ECO:0000313" key="2">
    <source>
        <dbReference type="EMBL" id="SMF00307.1"/>
    </source>
</evidence>